<name>A0A5B7X3N7_9FLAO</name>
<accession>A0A5B7X3N7</accession>
<dbReference type="AlphaFoldDB" id="A0A5B7X3N7"/>
<dbReference type="OrthoDB" id="1448832at2"/>
<feature type="signal peptide" evidence="1">
    <location>
        <begin position="1"/>
        <end position="21"/>
    </location>
</feature>
<dbReference type="KEGG" id="afla:FHG64_07180"/>
<keyword evidence="1" id="KW-0732">Signal</keyword>
<evidence type="ECO:0000313" key="3">
    <source>
        <dbReference type="Proteomes" id="UP000309016"/>
    </source>
</evidence>
<sequence length="182" mass="20615">MFSLKSCLPAMMLILVLGVSSCVKDVDLDQAGDISLKPKIQADLLIFDVEPKDFIDGSSGQFKNTIRDTVRLEFLDDDYIQKDLEEVEFSFRYSNTFPREFSSKISFLSENNRVQHNVDFIINAGSPGNPAITEHIEFIGNDRIEVIKRSIKMVVELELLPGDQEFEGDLSFASKGLFSFEF</sequence>
<protein>
    <recommendedName>
        <fullName evidence="4">DUF4843 domain-containing protein</fullName>
    </recommendedName>
</protein>
<dbReference type="EMBL" id="CP040812">
    <property type="protein sequence ID" value="QCY69203.1"/>
    <property type="molecule type" value="Genomic_DNA"/>
</dbReference>
<keyword evidence="3" id="KW-1185">Reference proteome</keyword>
<proteinExistence type="predicted"/>
<evidence type="ECO:0000313" key="2">
    <source>
        <dbReference type="EMBL" id="QCY69203.1"/>
    </source>
</evidence>
<dbReference type="PROSITE" id="PS51257">
    <property type="entry name" value="PROKAR_LIPOPROTEIN"/>
    <property type="match status" value="1"/>
</dbReference>
<gene>
    <name evidence="2" type="ORF">FHG64_07180</name>
</gene>
<evidence type="ECO:0008006" key="4">
    <source>
        <dbReference type="Google" id="ProtNLM"/>
    </source>
</evidence>
<reference evidence="2 3" key="1">
    <citation type="submission" date="2019-06" db="EMBL/GenBank/DDBJ databases">
        <title>Complete genome sequence of Antarcticibacterium flavum KCTC 52984T from an Antarctic marine sediment.</title>
        <authorList>
            <person name="Lee Y.M."/>
            <person name="Shin S.C."/>
        </authorList>
    </citation>
    <scope>NUCLEOTIDE SEQUENCE [LARGE SCALE GENOMIC DNA]</scope>
    <source>
        <strain evidence="2 3">KCTC 52984</strain>
    </source>
</reference>
<feature type="chain" id="PRO_5022982123" description="DUF4843 domain-containing protein" evidence="1">
    <location>
        <begin position="22"/>
        <end position="182"/>
    </location>
</feature>
<organism evidence="2 3">
    <name type="scientific">Antarcticibacterium flavum</name>
    <dbReference type="NCBI Taxonomy" id="2058175"/>
    <lineage>
        <taxon>Bacteria</taxon>
        <taxon>Pseudomonadati</taxon>
        <taxon>Bacteroidota</taxon>
        <taxon>Flavobacteriia</taxon>
        <taxon>Flavobacteriales</taxon>
        <taxon>Flavobacteriaceae</taxon>
        <taxon>Antarcticibacterium</taxon>
    </lineage>
</organism>
<evidence type="ECO:0000256" key="1">
    <source>
        <dbReference type="SAM" id="SignalP"/>
    </source>
</evidence>
<dbReference type="Proteomes" id="UP000309016">
    <property type="component" value="Chromosome"/>
</dbReference>